<feature type="signal peptide" evidence="2">
    <location>
        <begin position="1"/>
        <end position="33"/>
    </location>
</feature>
<sequence>MASLKHCNVATALLLAIVLALAVVGTQVTVVEAQACPVQLNNLNVCASFACPTPPLPASSAARRSSSSSTTPSASLSKSLLVFLPSATSLPLAAPLSN</sequence>
<feature type="compositionally biased region" description="Low complexity" evidence="1">
    <location>
        <begin position="58"/>
        <end position="76"/>
    </location>
</feature>
<evidence type="ECO:0000313" key="3">
    <source>
        <dbReference type="EMBL" id="CAL1376804.1"/>
    </source>
</evidence>
<accession>A0AAV2DTD0</accession>
<reference evidence="3 4" key="1">
    <citation type="submission" date="2024-04" db="EMBL/GenBank/DDBJ databases">
        <authorList>
            <person name="Fracassetti M."/>
        </authorList>
    </citation>
    <scope>NUCLEOTIDE SEQUENCE [LARGE SCALE GENOMIC DNA]</scope>
</reference>
<name>A0AAV2DTD0_9ROSI</name>
<dbReference type="Proteomes" id="UP001497516">
    <property type="component" value="Chromosome 3"/>
</dbReference>
<dbReference type="AlphaFoldDB" id="A0AAV2DTD0"/>
<evidence type="ECO:0000256" key="1">
    <source>
        <dbReference type="SAM" id="MobiDB-lite"/>
    </source>
</evidence>
<organism evidence="3 4">
    <name type="scientific">Linum trigynum</name>
    <dbReference type="NCBI Taxonomy" id="586398"/>
    <lineage>
        <taxon>Eukaryota</taxon>
        <taxon>Viridiplantae</taxon>
        <taxon>Streptophyta</taxon>
        <taxon>Embryophyta</taxon>
        <taxon>Tracheophyta</taxon>
        <taxon>Spermatophyta</taxon>
        <taxon>Magnoliopsida</taxon>
        <taxon>eudicotyledons</taxon>
        <taxon>Gunneridae</taxon>
        <taxon>Pentapetalae</taxon>
        <taxon>rosids</taxon>
        <taxon>fabids</taxon>
        <taxon>Malpighiales</taxon>
        <taxon>Linaceae</taxon>
        <taxon>Linum</taxon>
    </lineage>
</organism>
<feature type="region of interest" description="Disordered" evidence="1">
    <location>
        <begin position="56"/>
        <end position="76"/>
    </location>
</feature>
<gene>
    <name evidence="3" type="ORF">LTRI10_LOCUS18509</name>
</gene>
<evidence type="ECO:0000313" key="4">
    <source>
        <dbReference type="Proteomes" id="UP001497516"/>
    </source>
</evidence>
<evidence type="ECO:0000256" key="2">
    <source>
        <dbReference type="SAM" id="SignalP"/>
    </source>
</evidence>
<dbReference type="EMBL" id="OZ034816">
    <property type="protein sequence ID" value="CAL1376804.1"/>
    <property type="molecule type" value="Genomic_DNA"/>
</dbReference>
<protein>
    <submittedName>
        <fullName evidence="3">Uncharacterized protein</fullName>
    </submittedName>
</protein>
<feature type="chain" id="PRO_5043696352" evidence="2">
    <location>
        <begin position="34"/>
        <end position="98"/>
    </location>
</feature>
<proteinExistence type="predicted"/>
<keyword evidence="4" id="KW-1185">Reference proteome</keyword>
<keyword evidence="2" id="KW-0732">Signal</keyword>